<dbReference type="PANTHER" id="PTHR24121:SF22">
    <property type="entry name" value="PROTEIN ACCELERATED CELL DEATH 6-LIKE"/>
    <property type="match status" value="1"/>
</dbReference>
<feature type="region of interest" description="Disordered" evidence="2">
    <location>
        <begin position="71"/>
        <end position="102"/>
    </location>
</feature>
<name>A0AAW0KS30_QUESU</name>
<dbReference type="InterPro" id="IPR002110">
    <property type="entry name" value="Ankyrin_rpt"/>
</dbReference>
<feature type="compositionally biased region" description="Basic and acidic residues" evidence="2">
    <location>
        <begin position="71"/>
        <end position="80"/>
    </location>
</feature>
<gene>
    <name evidence="3" type="primary">Ank3_0</name>
    <name evidence="3" type="ORF">CFP56_016233</name>
</gene>
<protein>
    <submittedName>
        <fullName evidence="3">Ankyrin-3</fullName>
    </submittedName>
</protein>
<dbReference type="EMBL" id="PKMF04000254">
    <property type="protein sequence ID" value="KAK7840801.1"/>
    <property type="molecule type" value="Genomic_DNA"/>
</dbReference>
<feature type="repeat" description="ANK" evidence="1">
    <location>
        <begin position="173"/>
        <end position="205"/>
    </location>
</feature>
<feature type="region of interest" description="Disordered" evidence="2">
    <location>
        <begin position="1"/>
        <end position="20"/>
    </location>
</feature>
<dbReference type="PRINTS" id="PR01415">
    <property type="entry name" value="ANKYRIN"/>
</dbReference>
<keyword evidence="1" id="KW-0040">ANK repeat</keyword>
<dbReference type="PROSITE" id="PS50088">
    <property type="entry name" value="ANK_REPEAT"/>
    <property type="match status" value="2"/>
</dbReference>
<dbReference type="SUPFAM" id="SSF48403">
    <property type="entry name" value="Ankyrin repeat"/>
    <property type="match status" value="1"/>
</dbReference>
<evidence type="ECO:0000313" key="3">
    <source>
        <dbReference type="EMBL" id="KAK7840801.1"/>
    </source>
</evidence>
<dbReference type="InterPro" id="IPR036770">
    <property type="entry name" value="Ankyrin_rpt-contain_sf"/>
</dbReference>
<feature type="repeat" description="ANK" evidence="1">
    <location>
        <begin position="124"/>
        <end position="147"/>
    </location>
</feature>
<dbReference type="AlphaFoldDB" id="A0AAW0KS30"/>
<organism evidence="3 4">
    <name type="scientific">Quercus suber</name>
    <name type="common">Cork oak</name>
    <dbReference type="NCBI Taxonomy" id="58331"/>
    <lineage>
        <taxon>Eukaryota</taxon>
        <taxon>Viridiplantae</taxon>
        <taxon>Streptophyta</taxon>
        <taxon>Embryophyta</taxon>
        <taxon>Tracheophyta</taxon>
        <taxon>Spermatophyta</taxon>
        <taxon>Magnoliopsida</taxon>
        <taxon>eudicotyledons</taxon>
        <taxon>Gunneridae</taxon>
        <taxon>Pentapetalae</taxon>
        <taxon>rosids</taxon>
        <taxon>fabids</taxon>
        <taxon>Fagales</taxon>
        <taxon>Fagaceae</taxon>
        <taxon>Quercus</taxon>
    </lineage>
</organism>
<dbReference type="Proteomes" id="UP000237347">
    <property type="component" value="Unassembled WGS sequence"/>
</dbReference>
<evidence type="ECO:0000256" key="1">
    <source>
        <dbReference type="PROSITE-ProRule" id="PRU00023"/>
    </source>
</evidence>
<proteinExistence type="predicted"/>
<dbReference type="PROSITE" id="PS50297">
    <property type="entry name" value="ANK_REP_REGION"/>
    <property type="match status" value="2"/>
</dbReference>
<evidence type="ECO:0000256" key="2">
    <source>
        <dbReference type="SAM" id="MobiDB-lite"/>
    </source>
</evidence>
<evidence type="ECO:0000313" key="4">
    <source>
        <dbReference type="Proteomes" id="UP000237347"/>
    </source>
</evidence>
<keyword evidence="4" id="KW-1185">Reference proteome</keyword>
<dbReference type="Pfam" id="PF12796">
    <property type="entry name" value="Ank_2"/>
    <property type="match status" value="1"/>
</dbReference>
<dbReference type="Gene3D" id="1.25.40.20">
    <property type="entry name" value="Ankyrin repeat-containing domain"/>
    <property type="match status" value="2"/>
</dbReference>
<reference evidence="3 4" key="1">
    <citation type="journal article" date="2018" name="Sci. Data">
        <title>The draft genome sequence of cork oak.</title>
        <authorList>
            <person name="Ramos A.M."/>
            <person name="Usie A."/>
            <person name="Barbosa P."/>
            <person name="Barros P.M."/>
            <person name="Capote T."/>
            <person name="Chaves I."/>
            <person name="Simoes F."/>
            <person name="Abreu I."/>
            <person name="Carrasquinho I."/>
            <person name="Faro C."/>
            <person name="Guimaraes J.B."/>
            <person name="Mendonca D."/>
            <person name="Nobrega F."/>
            <person name="Rodrigues L."/>
            <person name="Saibo N.J.M."/>
            <person name="Varela M.C."/>
            <person name="Egas C."/>
            <person name="Matos J."/>
            <person name="Miguel C.M."/>
            <person name="Oliveira M.M."/>
            <person name="Ricardo C.P."/>
            <person name="Goncalves S."/>
        </authorList>
    </citation>
    <scope>NUCLEOTIDE SEQUENCE [LARGE SCALE GENOMIC DNA]</scope>
    <source>
        <strain evidence="4">cv. HL8</strain>
    </source>
</reference>
<comment type="caution">
    <text evidence="3">The sequence shown here is derived from an EMBL/GenBank/DDBJ whole genome shotgun (WGS) entry which is preliminary data.</text>
</comment>
<dbReference type="SMART" id="SM00248">
    <property type="entry name" value="ANK"/>
    <property type="match status" value="5"/>
</dbReference>
<accession>A0AAW0KS30</accession>
<sequence length="373" mass="41518">MDSSGFSAADQASGEPAETEVNIGMKPEYYNGAVKGKIEVFKDIPEPRDHLLTPNRNTILHIYLTSLITRSEDSESKDLGPEDSESSTAYVREMKGPEDSNSPTAFVEEILRMCPSLLWQANVKGETPLHIAARYGHAAIVKVLIEHAKSPQQDLESGVNKMVKEMLKTTNNEKDTALHEAVRNKHLEVVKLLIQEGPDFSYSQNEAGETPLYIAVERNFEDVAFHILDNCTSPAHDGPLGRTTLHAAVIWDDDNESQERSAFIKQADKQRSTPLHCAAYFNCYSKTKMLLKVDRSVAYMKDAKGMTGLHIAAHQGHDMRGWNALHFAVNSSNKWAEDAVNLILKKSSLSNLLNEKDACGNTPLHHHSNHCFI</sequence>
<dbReference type="PANTHER" id="PTHR24121">
    <property type="entry name" value="NO MECHANORECEPTOR POTENTIAL C, ISOFORM D-RELATED"/>
    <property type="match status" value="1"/>
</dbReference>